<dbReference type="GO" id="GO:0015031">
    <property type="term" value="P:protein transport"/>
    <property type="evidence" value="ECO:0007669"/>
    <property type="project" value="UniProtKB-KW"/>
</dbReference>
<keyword evidence="5" id="KW-0653">Protein transport</keyword>
<dbReference type="GO" id="GO:0005543">
    <property type="term" value="F:phospholipid binding"/>
    <property type="evidence" value="ECO:0007669"/>
    <property type="project" value="TreeGrafter"/>
</dbReference>
<evidence type="ECO:0000256" key="8">
    <source>
        <dbReference type="ARBA" id="ARBA00023242"/>
    </source>
</evidence>
<keyword evidence="3" id="KW-0813">Transport</keyword>
<reference evidence="14 15" key="1">
    <citation type="submission" date="2020-04" db="EMBL/GenBank/DDBJ databases">
        <authorList>
            <person name="Wallbank WR R."/>
            <person name="Pardo Diaz C."/>
            <person name="Kozak K."/>
            <person name="Martin S."/>
            <person name="Jiggins C."/>
            <person name="Moest M."/>
            <person name="Warren A I."/>
            <person name="Byers J.R.P. K."/>
            <person name="Montejo-Kovacevich G."/>
            <person name="Yen C E."/>
        </authorList>
    </citation>
    <scope>NUCLEOTIDE SEQUENCE [LARGE SCALE GENOMIC DNA]</scope>
</reference>
<dbReference type="Pfam" id="PF07817">
    <property type="entry name" value="GLE1"/>
    <property type="match status" value="1"/>
</dbReference>
<dbReference type="InterPro" id="IPR038506">
    <property type="entry name" value="GLE1-like_sf"/>
</dbReference>
<evidence type="ECO:0000256" key="11">
    <source>
        <dbReference type="ARBA" id="ARBA00029983"/>
    </source>
</evidence>
<dbReference type="Proteomes" id="UP000494256">
    <property type="component" value="Unassembled WGS sequence"/>
</dbReference>
<keyword evidence="7" id="KW-0906">Nuclear pore complex</keyword>
<evidence type="ECO:0000256" key="6">
    <source>
        <dbReference type="ARBA" id="ARBA00023010"/>
    </source>
</evidence>
<evidence type="ECO:0000256" key="13">
    <source>
        <dbReference type="SAM" id="Coils"/>
    </source>
</evidence>
<evidence type="ECO:0000256" key="1">
    <source>
        <dbReference type="ARBA" id="ARBA00004567"/>
    </source>
</evidence>
<comment type="caution">
    <text evidence="14">The sequence shown here is derived from an EMBL/GenBank/DDBJ whole genome shotgun (WGS) entry which is preliminary data.</text>
</comment>
<dbReference type="Gene3D" id="1.25.40.510">
    <property type="entry name" value="GLE1-like"/>
    <property type="match status" value="1"/>
</dbReference>
<proteinExistence type="inferred from homology"/>
<evidence type="ECO:0000256" key="10">
    <source>
        <dbReference type="ARBA" id="ARBA00026227"/>
    </source>
</evidence>
<dbReference type="GO" id="GO:0016973">
    <property type="term" value="P:poly(A)+ mRNA export from nucleus"/>
    <property type="evidence" value="ECO:0007669"/>
    <property type="project" value="InterPro"/>
</dbReference>
<name>A0A8S1AVR3_ARCPL</name>
<accession>A0A8S1AVR3</accession>
<organism evidence="14 15">
    <name type="scientific">Arctia plantaginis</name>
    <name type="common">Wood tiger moth</name>
    <name type="synonym">Phalaena plantaginis</name>
    <dbReference type="NCBI Taxonomy" id="874455"/>
    <lineage>
        <taxon>Eukaryota</taxon>
        <taxon>Metazoa</taxon>
        <taxon>Ecdysozoa</taxon>
        <taxon>Arthropoda</taxon>
        <taxon>Hexapoda</taxon>
        <taxon>Insecta</taxon>
        <taxon>Pterygota</taxon>
        <taxon>Neoptera</taxon>
        <taxon>Endopterygota</taxon>
        <taxon>Lepidoptera</taxon>
        <taxon>Glossata</taxon>
        <taxon>Ditrysia</taxon>
        <taxon>Noctuoidea</taxon>
        <taxon>Erebidae</taxon>
        <taxon>Arctiinae</taxon>
        <taxon>Arctia</taxon>
    </lineage>
</organism>
<comment type="function">
    <text evidence="9">Required for the export of mRNAs containing poly(A) tails from the nucleus into the cytoplasm. May be involved in the terminal step of the mRNA transport through the nuclear pore complex (NPC).</text>
</comment>
<dbReference type="EMBL" id="CADEBD010000344">
    <property type="protein sequence ID" value="CAB3249349.1"/>
    <property type="molecule type" value="Genomic_DNA"/>
</dbReference>
<feature type="coiled-coil region" evidence="13">
    <location>
        <begin position="279"/>
        <end position="358"/>
    </location>
</feature>
<evidence type="ECO:0000256" key="2">
    <source>
        <dbReference type="ARBA" id="ARBA00011056"/>
    </source>
</evidence>
<dbReference type="InterPro" id="IPR012476">
    <property type="entry name" value="GLE1"/>
</dbReference>
<dbReference type="PANTHER" id="PTHR12960">
    <property type="entry name" value="GLE-1-RELATED"/>
    <property type="match status" value="1"/>
</dbReference>
<dbReference type="OrthoDB" id="10369887at2759"/>
<dbReference type="GO" id="GO:0044614">
    <property type="term" value="C:nuclear pore cytoplasmic filaments"/>
    <property type="evidence" value="ECO:0007669"/>
    <property type="project" value="TreeGrafter"/>
</dbReference>
<evidence type="ECO:0000256" key="4">
    <source>
        <dbReference type="ARBA" id="ARBA00022816"/>
    </source>
</evidence>
<dbReference type="GO" id="GO:0031369">
    <property type="term" value="F:translation initiation factor binding"/>
    <property type="evidence" value="ECO:0007669"/>
    <property type="project" value="TreeGrafter"/>
</dbReference>
<evidence type="ECO:0000256" key="5">
    <source>
        <dbReference type="ARBA" id="ARBA00022927"/>
    </source>
</evidence>
<dbReference type="GO" id="GO:0005737">
    <property type="term" value="C:cytoplasm"/>
    <property type="evidence" value="ECO:0007669"/>
    <property type="project" value="TreeGrafter"/>
</dbReference>
<comment type="similarity">
    <text evidence="2">Belongs to the GLE1 family.</text>
</comment>
<keyword evidence="6" id="KW-0811">Translocation</keyword>
<dbReference type="AlphaFoldDB" id="A0A8S1AVR3"/>
<protein>
    <recommendedName>
        <fullName evidence="10">mRNA export factor GLE1</fullName>
    </recommendedName>
    <alternativeName>
        <fullName evidence="12">GLE1 RNA export mediator</fullName>
    </alternativeName>
    <alternativeName>
        <fullName evidence="11">Nucleoporin GLE1</fullName>
    </alternativeName>
</protein>
<evidence type="ECO:0000256" key="3">
    <source>
        <dbReference type="ARBA" id="ARBA00022448"/>
    </source>
</evidence>
<dbReference type="GO" id="GO:0000822">
    <property type="term" value="F:inositol hexakisphosphate binding"/>
    <property type="evidence" value="ECO:0007669"/>
    <property type="project" value="TreeGrafter"/>
</dbReference>
<keyword evidence="8" id="KW-0539">Nucleus</keyword>
<evidence type="ECO:0000256" key="9">
    <source>
        <dbReference type="ARBA" id="ARBA00024680"/>
    </source>
</evidence>
<sequence>MNSSYDISFESYEDTSKHNFRHKGGINISNELADLCERLRVSALTNAAEISPLVKEVTIGPNSPRKKDDYKDTTPIINKEQPIENLLEDKLQEDLRYLLIAKKCENKMQKTSNELFKDILGNMLCKHAEATTQFWQIQAQECQKRTLLDKERKMKMYKSIQENDNTSLLEKARTNELNCPINNTDTIDNMNKILEEQNKATARFASITDISNQLTAEPHAKTVINTYTGGIGAVKENNNVVMEYCKTGNVPDKDAKQAKLLALNIENIKKNIAQDLDVIKKEEILMKQKQEELKKKQIEEEKAQQIKLAQAAAAEKEKTERMKKTKPVFFSKNNYKYYEDLKNYLDQYEMQYKDLLEDTSLKKFRFDCQKAVNTPVNALSSVSVLHMKDKYDKLSKLLKGEIVQVLDISVRATRHPQGLAYCTALLAKKIVRQGDLLVSSNTEAAYPLAAVTVALWAQFPHFGKLVEAYFHRLCPYLVPMFLPQKEGQTDKEFYLSRGYTYNDEGVVEKQDKFLKRMSGIFRLRCAIWTAKMPKFLNSPHPNGMRHAWHWLASFINLKPEPDISATLLHDFYIMCGSRCNECYDKQFRKILVLANSDYLKILENIDEGGPKTRLEVYLQAALKSNNIPPPPVPAQQINW</sequence>
<evidence type="ECO:0000313" key="15">
    <source>
        <dbReference type="Proteomes" id="UP000494256"/>
    </source>
</evidence>
<keyword evidence="13" id="KW-0175">Coiled coil</keyword>
<comment type="subcellular location">
    <subcellularLocation>
        <location evidence="1">Nucleus</location>
        <location evidence="1">Nuclear pore complex</location>
    </subcellularLocation>
</comment>
<evidence type="ECO:0000313" key="14">
    <source>
        <dbReference type="EMBL" id="CAB3249349.1"/>
    </source>
</evidence>
<keyword evidence="4" id="KW-0509">mRNA transport</keyword>
<gene>
    <name evidence="14" type="ORF">APLA_LOCUS12822</name>
</gene>
<evidence type="ECO:0000256" key="7">
    <source>
        <dbReference type="ARBA" id="ARBA00023132"/>
    </source>
</evidence>
<dbReference type="PANTHER" id="PTHR12960:SF0">
    <property type="entry name" value="MRNA EXPORT FACTOR GLE1"/>
    <property type="match status" value="1"/>
</dbReference>
<evidence type="ECO:0000256" key="12">
    <source>
        <dbReference type="ARBA" id="ARBA00030897"/>
    </source>
</evidence>